<dbReference type="InterPro" id="IPR043519">
    <property type="entry name" value="NT_sf"/>
</dbReference>
<keyword evidence="2" id="KW-1185">Reference proteome</keyword>
<name>A0A841TX53_9BACL</name>
<dbReference type="AlphaFoldDB" id="A0A841TX53"/>
<comment type="caution">
    <text evidence="1">The sequence shown here is derived from an EMBL/GenBank/DDBJ whole genome shotgun (WGS) entry which is preliminary data.</text>
</comment>
<dbReference type="RefSeq" id="WP_185134480.1">
    <property type="nucleotide sequence ID" value="NZ_JACJVR010000011.1"/>
</dbReference>
<dbReference type="SUPFAM" id="SSF81301">
    <property type="entry name" value="Nucleotidyltransferase"/>
    <property type="match status" value="1"/>
</dbReference>
<organism evidence="1 2">
    <name type="scientific">Cohnella xylanilytica</name>
    <dbReference type="NCBI Taxonomy" id="557555"/>
    <lineage>
        <taxon>Bacteria</taxon>
        <taxon>Bacillati</taxon>
        <taxon>Bacillota</taxon>
        <taxon>Bacilli</taxon>
        <taxon>Bacillales</taxon>
        <taxon>Paenibacillaceae</taxon>
        <taxon>Cohnella</taxon>
    </lineage>
</organism>
<protein>
    <submittedName>
        <fullName evidence="1">Uncharacterized protein</fullName>
    </submittedName>
</protein>
<dbReference type="Proteomes" id="UP000553776">
    <property type="component" value="Unassembled WGS sequence"/>
</dbReference>
<sequence length="173" mass="19410">MEPSELMPIVNQLKEHNIAYALGGSGLLYGLNRIDSVNDWDLAVDCPKETLIQAIRDYDWIEQSSGDFPFASEYRISIASPNIDFIGGFALRSGEATVRMPIRIRRQWNGINVSSPEVWFVAYSLMGRTSKASLLLDYLKRHPSAVDADAVNYFLNVEGLPEDIQEELRSLVG</sequence>
<evidence type="ECO:0000313" key="1">
    <source>
        <dbReference type="EMBL" id="MBB6690450.1"/>
    </source>
</evidence>
<proteinExistence type="predicted"/>
<accession>A0A841TX53</accession>
<evidence type="ECO:0000313" key="2">
    <source>
        <dbReference type="Proteomes" id="UP000553776"/>
    </source>
</evidence>
<gene>
    <name evidence="1" type="ORF">H7B90_03450</name>
</gene>
<dbReference type="Gene3D" id="3.30.460.40">
    <property type="match status" value="1"/>
</dbReference>
<reference evidence="1 2" key="1">
    <citation type="submission" date="2020-08" db="EMBL/GenBank/DDBJ databases">
        <title>Cohnella phylogeny.</title>
        <authorList>
            <person name="Dunlap C."/>
        </authorList>
    </citation>
    <scope>NUCLEOTIDE SEQUENCE [LARGE SCALE GENOMIC DNA]</scope>
    <source>
        <strain evidence="1 2">DSM 25239</strain>
    </source>
</reference>
<dbReference type="EMBL" id="JACJVR010000011">
    <property type="protein sequence ID" value="MBB6690450.1"/>
    <property type="molecule type" value="Genomic_DNA"/>
</dbReference>